<dbReference type="Gene3D" id="1.10.260.40">
    <property type="entry name" value="lambda repressor-like DNA-binding domains"/>
    <property type="match status" value="1"/>
</dbReference>
<dbReference type="InterPro" id="IPR010982">
    <property type="entry name" value="Lambda_DNA-bd_dom_sf"/>
</dbReference>
<protein>
    <submittedName>
        <fullName evidence="3">Addiction module antidote protein, HigA family</fullName>
    </submittedName>
    <submittedName>
        <fullName evidence="4">HigA family addiction module antidote protein</fullName>
    </submittedName>
    <submittedName>
        <fullName evidence="5">Transcriptional regulator</fullName>
    </submittedName>
</protein>
<dbReference type="PANTHER" id="PTHR36924">
    <property type="entry name" value="ANTITOXIN HIGA-1"/>
    <property type="match status" value="1"/>
</dbReference>
<feature type="domain" description="HTH cro/C1-type" evidence="2">
    <location>
        <begin position="25"/>
        <end position="72"/>
    </location>
</feature>
<dbReference type="EMBL" id="FJYW01000011">
    <property type="protein sequence ID" value="CZY12781.1"/>
    <property type="molecule type" value="Genomic_DNA"/>
</dbReference>
<dbReference type="PANTHER" id="PTHR36924:SF1">
    <property type="entry name" value="ANTITOXIN HIGA-1"/>
    <property type="match status" value="1"/>
</dbReference>
<evidence type="ECO:0000313" key="6">
    <source>
        <dbReference type="Proteomes" id="UP000076205"/>
    </source>
</evidence>
<dbReference type="CDD" id="cd00093">
    <property type="entry name" value="HTH_XRE"/>
    <property type="match status" value="1"/>
</dbReference>
<proteinExistence type="predicted"/>
<reference evidence="4 8" key="3">
    <citation type="submission" date="2019-09" db="EMBL/GenBank/DDBJ databases">
        <title>Reversal of blaTEM antimicrobial resistance by CRISPR-Cas9 in clinical E. coli and other Enterobacteriaceae strains.</title>
        <authorList>
            <person name="Tagliaferri T."/>
            <person name="Guimaraes N."/>
            <person name="Pereira M."/>
            <person name="Felicori L."/>
            <person name="Horz H.-P."/>
            <person name="Santos S."/>
            <person name="Mendes T."/>
        </authorList>
    </citation>
    <scope>NUCLEOTIDE SEQUENCE [LARGE SCALE GENOMIC DNA]</scope>
    <source>
        <strain evidence="4 8">E2_blaTEM_MG</strain>
    </source>
</reference>
<evidence type="ECO:0000313" key="3">
    <source>
        <dbReference type="EMBL" id="CZY12781.1"/>
    </source>
</evidence>
<reference evidence="3 6" key="1">
    <citation type="submission" date="2016-03" db="EMBL/GenBank/DDBJ databases">
        <authorList>
            <consortium name="Pathogen Informatics"/>
        </authorList>
    </citation>
    <scope>NUCLEOTIDE SEQUENCE [LARGE SCALE GENOMIC DNA]</scope>
    <source>
        <strain evidence="6">e1424</strain>
        <strain evidence="3">E1424</strain>
    </source>
</reference>
<dbReference type="RefSeq" id="WP_015571639.1">
    <property type="nucleotide sequence ID" value="NZ_AMGJ01000013.1"/>
</dbReference>
<dbReference type="InterPro" id="IPR001387">
    <property type="entry name" value="Cro/C1-type_HTH"/>
</dbReference>
<name>A0A2J0PXC9_9ENTR</name>
<evidence type="ECO:0000259" key="2">
    <source>
        <dbReference type="PROSITE" id="PS50943"/>
    </source>
</evidence>
<evidence type="ECO:0000313" key="7">
    <source>
        <dbReference type="Proteomes" id="UP000229974"/>
    </source>
</evidence>
<dbReference type="InterPro" id="IPR013430">
    <property type="entry name" value="Toxin_antidote_HigA"/>
</dbReference>
<evidence type="ECO:0000313" key="5">
    <source>
        <dbReference type="EMBL" id="PJD84118.1"/>
    </source>
</evidence>
<dbReference type="PROSITE" id="PS50943">
    <property type="entry name" value="HTH_CROC1"/>
    <property type="match status" value="1"/>
</dbReference>
<dbReference type="SMART" id="SM00530">
    <property type="entry name" value="HTH_XRE"/>
    <property type="match status" value="1"/>
</dbReference>
<evidence type="ECO:0000313" key="8">
    <source>
        <dbReference type="Proteomes" id="UP000476281"/>
    </source>
</evidence>
<dbReference type="GO" id="GO:0003677">
    <property type="term" value="F:DNA binding"/>
    <property type="evidence" value="ECO:0007669"/>
    <property type="project" value="UniProtKB-KW"/>
</dbReference>
<organism evidence="5 7">
    <name type="scientific">Enterobacter hormaechei</name>
    <dbReference type="NCBI Taxonomy" id="158836"/>
    <lineage>
        <taxon>Bacteria</taxon>
        <taxon>Pseudomonadati</taxon>
        <taxon>Pseudomonadota</taxon>
        <taxon>Gammaproteobacteria</taxon>
        <taxon>Enterobacterales</taxon>
        <taxon>Enterobacteriaceae</taxon>
        <taxon>Enterobacter</taxon>
        <taxon>Enterobacter cloacae complex</taxon>
    </lineage>
</organism>
<dbReference type="EMBL" id="WBSZ01000487">
    <property type="protein sequence ID" value="KAB2517548.1"/>
    <property type="molecule type" value="Genomic_DNA"/>
</dbReference>
<dbReference type="AlphaFoldDB" id="A0A2J0PXC9"/>
<evidence type="ECO:0000313" key="4">
    <source>
        <dbReference type="EMBL" id="KAB2517548.1"/>
    </source>
</evidence>
<comment type="caution">
    <text evidence="5">The sequence shown here is derived from an EMBL/GenBank/DDBJ whole genome shotgun (WGS) entry which is preliminary data.</text>
</comment>
<sequence>MTLQQALRKPTTPGEVLQYEYLEPLNLKINDLAEMLNVHRNTVSALVNNNRKLTADMAIKLAKAFNTTIEFWLNLQLNVDIWEAQSNSRTQEELSRIKTVAEVMAKRKSGKPDVTLHGNSA</sequence>
<evidence type="ECO:0000256" key="1">
    <source>
        <dbReference type="ARBA" id="ARBA00023125"/>
    </source>
</evidence>
<dbReference type="Proteomes" id="UP000476281">
    <property type="component" value="Unassembled WGS sequence"/>
</dbReference>
<accession>A0A331V8Y7</accession>
<reference evidence="5 7" key="2">
    <citation type="journal article" date="2017" name="J. Antimicrob. Chemother.">
        <title>Characterization of the population structure, drug resistance mechanisms and plasmids of the community-associated Enterobacter cloacae complex in China.</title>
        <authorList>
            <person name="Zhou K."/>
            <person name="Yu W."/>
            <person name="Cao X."/>
            <person name="Shen P."/>
            <person name="Lu H."/>
            <person name="Luo Q."/>
            <person name="Rossen J.W.A."/>
            <person name="Xiao Y."/>
        </authorList>
    </citation>
    <scope>NUCLEOTIDE SEQUENCE [LARGE SCALE GENOMIC DNA]</scope>
    <source>
        <strain evidence="5 7">ECC904</strain>
    </source>
</reference>
<dbReference type="KEGG" id="ehm:AB284_08430"/>
<accession>A0A2J0PXC9</accession>
<dbReference type="OrthoDB" id="9793869at2"/>
<dbReference type="Pfam" id="PF01381">
    <property type="entry name" value="HTH_3"/>
    <property type="match status" value="1"/>
</dbReference>
<dbReference type="SUPFAM" id="SSF47413">
    <property type="entry name" value="lambda repressor-like DNA-binding domains"/>
    <property type="match status" value="1"/>
</dbReference>
<keyword evidence="1" id="KW-0238">DNA-binding</keyword>
<dbReference type="Proteomes" id="UP000076205">
    <property type="component" value="Unassembled WGS sequence"/>
</dbReference>
<dbReference type="EMBL" id="NEEW01000006">
    <property type="protein sequence ID" value="PJD84118.1"/>
    <property type="molecule type" value="Genomic_DNA"/>
</dbReference>
<gene>
    <name evidence="3" type="primary">ybaQ</name>
    <name evidence="5" type="ORF">B9Q30_13215</name>
    <name evidence="4" type="ORF">F9C29_14895</name>
    <name evidence="3" type="ORF">SAMEA2273352_04196</name>
</gene>
<dbReference type="Proteomes" id="UP000229974">
    <property type="component" value="Unassembled WGS sequence"/>
</dbReference>
<dbReference type="STRING" id="299766.BFV68_17090"/>
<dbReference type="NCBIfam" id="TIGR02607">
    <property type="entry name" value="antidote_HigA"/>
    <property type="match status" value="1"/>
</dbReference>